<dbReference type="AlphaFoldDB" id="A0A1Y2GF35"/>
<keyword evidence="3" id="KW-1185">Reference proteome</keyword>
<reference evidence="2 3" key="1">
    <citation type="submission" date="2016-07" db="EMBL/GenBank/DDBJ databases">
        <title>Pervasive Adenine N6-methylation of Active Genes in Fungi.</title>
        <authorList>
            <consortium name="DOE Joint Genome Institute"/>
            <person name="Mondo S.J."/>
            <person name="Dannebaum R.O."/>
            <person name="Kuo R.C."/>
            <person name="Labutti K."/>
            <person name="Haridas S."/>
            <person name="Kuo A."/>
            <person name="Salamov A."/>
            <person name="Ahrendt S.R."/>
            <person name="Lipzen A."/>
            <person name="Sullivan W."/>
            <person name="Andreopoulos W.B."/>
            <person name="Clum A."/>
            <person name="Lindquist E."/>
            <person name="Daum C."/>
            <person name="Ramamoorthy G.K."/>
            <person name="Gryganskyi A."/>
            <person name="Culley D."/>
            <person name="Magnuson J.K."/>
            <person name="James T.Y."/>
            <person name="O'Malley M.A."/>
            <person name="Stajich J.E."/>
            <person name="Spatafora J.W."/>
            <person name="Visel A."/>
            <person name="Grigoriev I.V."/>
        </authorList>
    </citation>
    <scope>NUCLEOTIDE SEQUENCE [LARGE SCALE GENOMIC DNA]</scope>
    <source>
        <strain evidence="2 3">NRRL 3116</strain>
    </source>
</reference>
<dbReference type="Proteomes" id="UP000193648">
    <property type="component" value="Unassembled WGS sequence"/>
</dbReference>
<sequence length="206" mass="24338">MFADAQKEKKVMAMTKNRRSGSTMNFQQQRQKQQQRYSKKSMNIRTTLMRVRKMKRCEFVNGLMMVMIVQAEGPERMTDCWKKKEMYLLTVEDNVAGTISLRPNRLSSSTTTILNRQRRDSGFNFDAPFIRAPGRRRHKYYKHHYKSYERYENSQENYHTAIITTIINSPEKEQRQFIEHGRGLDVFLLKHADHGCGSCDDVVVDQ</sequence>
<evidence type="ECO:0000313" key="2">
    <source>
        <dbReference type="EMBL" id="ORZ09075.1"/>
    </source>
</evidence>
<proteinExistence type="predicted"/>
<dbReference type="InParanoid" id="A0A1Y2GF35"/>
<gene>
    <name evidence="2" type="ORF">BCR41DRAFT_140832</name>
</gene>
<dbReference type="EMBL" id="MCFF01000035">
    <property type="protein sequence ID" value="ORZ09075.1"/>
    <property type="molecule type" value="Genomic_DNA"/>
</dbReference>
<dbReference type="GeneID" id="33561380"/>
<evidence type="ECO:0000313" key="3">
    <source>
        <dbReference type="Proteomes" id="UP000193648"/>
    </source>
</evidence>
<accession>A0A1Y2GF35</accession>
<name>A0A1Y2GF35_9FUNG</name>
<protein>
    <submittedName>
        <fullName evidence="2">Uncharacterized protein</fullName>
    </submittedName>
</protein>
<comment type="caution">
    <text evidence="2">The sequence shown here is derived from an EMBL/GenBank/DDBJ whole genome shotgun (WGS) entry which is preliminary data.</text>
</comment>
<organism evidence="2 3">
    <name type="scientific">Lobosporangium transversale</name>
    <dbReference type="NCBI Taxonomy" id="64571"/>
    <lineage>
        <taxon>Eukaryota</taxon>
        <taxon>Fungi</taxon>
        <taxon>Fungi incertae sedis</taxon>
        <taxon>Mucoromycota</taxon>
        <taxon>Mortierellomycotina</taxon>
        <taxon>Mortierellomycetes</taxon>
        <taxon>Mortierellales</taxon>
        <taxon>Mortierellaceae</taxon>
        <taxon>Lobosporangium</taxon>
    </lineage>
</organism>
<feature type="compositionally biased region" description="Basic and acidic residues" evidence="1">
    <location>
        <begin position="1"/>
        <end position="11"/>
    </location>
</feature>
<feature type="compositionally biased region" description="Low complexity" evidence="1">
    <location>
        <begin position="27"/>
        <end position="36"/>
    </location>
</feature>
<evidence type="ECO:0000256" key="1">
    <source>
        <dbReference type="SAM" id="MobiDB-lite"/>
    </source>
</evidence>
<dbReference type="RefSeq" id="XP_021878702.1">
    <property type="nucleotide sequence ID" value="XM_022019535.1"/>
</dbReference>
<feature type="region of interest" description="Disordered" evidence="1">
    <location>
        <begin position="1"/>
        <end position="39"/>
    </location>
</feature>